<keyword evidence="1" id="KW-0472">Membrane</keyword>
<reference evidence="2 3" key="1">
    <citation type="submission" date="2016-11" db="EMBL/GenBank/DDBJ databases">
        <authorList>
            <person name="Jaros S."/>
            <person name="Januszkiewicz K."/>
            <person name="Wedrychowicz H."/>
        </authorList>
    </citation>
    <scope>NUCLEOTIDE SEQUENCE [LARGE SCALE GENOMIC DNA]</scope>
    <source>
        <strain evidence="2 3">DSM 27406</strain>
    </source>
</reference>
<dbReference type="STRING" id="1419482.SAMN05444266_108121"/>
<gene>
    <name evidence="2" type="ORF">SAMN05444266_108121</name>
</gene>
<dbReference type="AlphaFoldDB" id="A0A1M7IWE2"/>
<evidence type="ECO:0000313" key="2">
    <source>
        <dbReference type="EMBL" id="SHM45009.1"/>
    </source>
</evidence>
<dbReference type="Proteomes" id="UP000184420">
    <property type="component" value="Unassembled WGS sequence"/>
</dbReference>
<evidence type="ECO:0000313" key="3">
    <source>
        <dbReference type="Proteomes" id="UP000184420"/>
    </source>
</evidence>
<dbReference type="OrthoDB" id="673062at2"/>
<evidence type="ECO:0000256" key="1">
    <source>
        <dbReference type="SAM" id="Phobius"/>
    </source>
</evidence>
<name>A0A1M7IWE2_9BACT</name>
<accession>A0A1M7IWE2</accession>
<feature type="transmembrane region" description="Helical" evidence="1">
    <location>
        <begin position="56"/>
        <end position="73"/>
    </location>
</feature>
<keyword evidence="3" id="KW-1185">Reference proteome</keyword>
<protein>
    <submittedName>
        <fullName evidence="2">Uncharacterized protein</fullName>
    </submittedName>
</protein>
<keyword evidence="1" id="KW-0812">Transmembrane</keyword>
<organism evidence="2 3">
    <name type="scientific">Chitinophaga jiangningensis</name>
    <dbReference type="NCBI Taxonomy" id="1419482"/>
    <lineage>
        <taxon>Bacteria</taxon>
        <taxon>Pseudomonadati</taxon>
        <taxon>Bacteroidota</taxon>
        <taxon>Chitinophagia</taxon>
        <taxon>Chitinophagales</taxon>
        <taxon>Chitinophagaceae</taxon>
        <taxon>Chitinophaga</taxon>
    </lineage>
</organism>
<feature type="transmembrane region" description="Helical" evidence="1">
    <location>
        <begin position="79"/>
        <end position="98"/>
    </location>
</feature>
<proteinExistence type="predicted"/>
<dbReference type="EMBL" id="FRBL01000008">
    <property type="protein sequence ID" value="SHM45009.1"/>
    <property type="molecule type" value="Genomic_DNA"/>
</dbReference>
<sequence length="197" mass="23040">MKESKLYQTIKKDFKAAGFTFNEYNFDLKPAWRFAFYNSEETIRNEEEIFRTYNPTMYLLIGFPAVFTVFSLLMGEFKVAYAVAVATAIAALIAQLIIKHYDLDTPKILVINKEGVRTAEKQYRWEDYELAYIALIPLHRRNITLIPLHRWKQQHAQLILIQNDEPAAYIDVSYWDIARVAALIKHFQPPGYKQGLL</sequence>
<dbReference type="RefSeq" id="WP_073084975.1">
    <property type="nucleotide sequence ID" value="NZ_FRBL01000008.1"/>
</dbReference>
<keyword evidence="1" id="KW-1133">Transmembrane helix</keyword>